<evidence type="ECO:0000256" key="2">
    <source>
        <dbReference type="ARBA" id="ARBA00023235"/>
    </source>
</evidence>
<feature type="active site" description="Proton acceptor" evidence="3">
    <location>
        <position position="197"/>
    </location>
</feature>
<dbReference type="SUPFAM" id="SSF54506">
    <property type="entry name" value="Diaminopimelate epimerase-like"/>
    <property type="match status" value="2"/>
</dbReference>
<comment type="caution">
    <text evidence="3">Lacks conserved residue(s) required for the propagation of feature annotation.</text>
</comment>
<keyword evidence="3" id="KW-0963">Cytoplasm</keyword>
<keyword evidence="6" id="KW-1185">Reference proteome</keyword>
<comment type="subcellular location">
    <subcellularLocation>
        <location evidence="3">Cytoplasm</location>
    </subcellularLocation>
</comment>
<evidence type="ECO:0000313" key="6">
    <source>
        <dbReference type="Proteomes" id="UP000008641"/>
    </source>
</evidence>
<feature type="binding site" evidence="3">
    <location>
        <position position="169"/>
    </location>
    <ligand>
        <name>substrate</name>
    </ligand>
</feature>
<dbReference type="PANTHER" id="PTHR31689">
    <property type="entry name" value="DIAMINOPIMELATE EPIMERASE, CHLOROPLASTIC"/>
    <property type="match status" value="1"/>
</dbReference>
<dbReference type="Proteomes" id="UP000008641">
    <property type="component" value="Chromosome"/>
</dbReference>
<evidence type="ECO:0000256" key="4">
    <source>
        <dbReference type="NCBIfam" id="TIGR00652"/>
    </source>
</evidence>
<dbReference type="PANTHER" id="PTHR31689:SF0">
    <property type="entry name" value="DIAMINOPIMELATE EPIMERASE"/>
    <property type="match status" value="1"/>
</dbReference>
<evidence type="ECO:0000256" key="3">
    <source>
        <dbReference type="HAMAP-Rule" id="MF_00197"/>
    </source>
</evidence>
<dbReference type="eggNOG" id="COG0253">
    <property type="taxonomic scope" value="Bacteria"/>
</dbReference>
<dbReference type="RefSeq" id="WP_013597819.1">
    <property type="nucleotide sequence ID" value="NC_015144.1"/>
</dbReference>
<dbReference type="UniPathway" id="UPA00034">
    <property type="reaction ID" value="UER00025"/>
</dbReference>
<proteinExistence type="inferred from homology"/>
<feature type="binding site" evidence="3">
    <location>
        <position position="13"/>
    </location>
    <ligand>
        <name>substrate</name>
    </ligand>
</feature>
<comment type="similarity">
    <text evidence="1 3">Belongs to the diaminopimelate epimerase family.</text>
</comment>
<dbReference type="Pfam" id="PF01678">
    <property type="entry name" value="DAP_epimerase"/>
    <property type="match status" value="2"/>
</dbReference>
<comment type="pathway">
    <text evidence="3">Amino-acid biosynthesis; L-lysine biosynthesis via DAP pathway; DL-2,6-diaminopimelate from LL-2,6-diaminopimelate: step 1/1.</text>
</comment>
<dbReference type="GO" id="GO:0009089">
    <property type="term" value="P:lysine biosynthetic process via diaminopimelate"/>
    <property type="evidence" value="ECO:0007669"/>
    <property type="project" value="UniProtKB-UniRule"/>
</dbReference>
<evidence type="ECO:0000313" key="5">
    <source>
        <dbReference type="EMBL" id="ADX67428.1"/>
    </source>
</evidence>
<protein>
    <recommendedName>
        <fullName evidence="3 4">Diaminopimelate epimerase</fullName>
        <shortName evidence="3">DAP epimerase</shortName>
        <ecNumber evidence="3 4">5.1.1.7</ecNumber>
    </recommendedName>
    <alternativeName>
        <fullName evidence="3">PLP-independent amino acid racemase</fullName>
    </alternativeName>
</protein>
<dbReference type="GO" id="GO:0005829">
    <property type="term" value="C:cytosol"/>
    <property type="evidence" value="ECO:0007669"/>
    <property type="project" value="TreeGrafter"/>
</dbReference>
<dbReference type="InterPro" id="IPR001653">
    <property type="entry name" value="DAP_epimerase_DapF"/>
</dbReference>
<keyword evidence="2 3" id="KW-0413">Isomerase</keyword>
<organism evidence="5 6">
    <name type="scientific">Weeksella virosa (strain ATCC 43766 / DSM 16922 / JCM 21250 / CCUG 30538 / CDC 9751 / IAM 14551 / NBRC 16016 / NCTC 11634 / CL345/78)</name>
    <dbReference type="NCBI Taxonomy" id="865938"/>
    <lineage>
        <taxon>Bacteria</taxon>
        <taxon>Pseudomonadati</taxon>
        <taxon>Bacteroidota</taxon>
        <taxon>Flavobacteriia</taxon>
        <taxon>Flavobacteriales</taxon>
        <taxon>Weeksellaceae</taxon>
        <taxon>Weeksella</taxon>
    </lineage>
</organism>
<comment type="subunit">
    <text evidence="3">Homodimer.</text>
</comment>
<sequence>MKYTFYKYQGAGNDFVLLDDREETFLVDRQKIERICHRNFGVGADGLILLQNSNPYDFRMRYFNSDGRESSMCGNGGRCIAQFAFDLGLVQQEMTFEAIDGLHRAVVHPTYVALEMIDVDKVEVYPSHYFLNTGSPHHVQFVADVQKIDVQKEGAKIRYGAPYFEQGSNVNFVEVDENQTLHIRTYERGVEAETLACGTGVTAAAIAAYSAGKVSQLPIHVKAVGGDLSVQFMLANLRYEQVWLEGPAQFVFEGMITLEN</sequence>
<dbReference type="NCBIfam" id="TIGR00652">
    <property type="entry name" value="DapF"/>
    <property type="match status" value="1"/>
</dbReference>
<feature type="active site" description="Proton donor" evidence="3">
    <location>
        <position position="73"/>
    </location>
</feature>
<dbReference type="KEGG" id="wvi:Weevi_0713"/>
<accession>F0P0E4</accession>
<reference evidence="6" key="2">
    <citation type="journal article" date="2011" name="Stand. Genomic Sci.">
        <title>Complete genome sequence of Weeksella virosa type strain (9751T).</title>
        <authorList>
            <person name="Lang E."/>
            <person name="Teshima H."/>
            <person name="Lucas S."/>
            <person name="Lapidus A."/>
            <person name="Hammon N."/>
            <person name="Deshpande S."/>
            <person name="Nolan M."/>
            <person name="Cheng J."/>
            <person name="Pitluck S."/>
            <person name="Liolios K."/>
            <person name="Pagani I."/>
            <person name="Mikhailova N."/>
            <person name="Ivanova N."/>
            <person name="Mavromatis K."/>
            <person name="Pati A."/>
            <person name="Tapia R."/>
            <person name="Han C."/>
            <person name="Goodwin L."/>
            <person name="Chen A."/>
            <person name="Palaniappan K."/>
            <person name="Land M."/>
            <person name="Hauser L."/>
            <person name="Chang Y."/>
            <person name="Jeffries C."/>
            <person name="Brambilla E."/>
            <person name="Kopitz M."/>
            <person name="Rohde M."/>
            <person name="Goker M."/>
            <person name="Tindall B."/>
            <person name="Detter J."/>
            <person name="Woyke T."/>
            <person name="Bristow J."/>
            <person name="Eisen J."/>
            <person name="Markowitz V."/>
            <person name="Hugenholtz P."/>
            <person name="Klenk H."/>
            <person name="Kyrpides N."/>
        </authorList>
    </citation>
    <scope>NUCLEOTIDE SEQUENCE [LARGE SCALE GENOMIC DNA]</scope>
    <source>
        <strain evidence="6">ATCC 43766 / DSM 16922 / JCM 21250 / NBRC 16016 / NCTC 11634 / CL345/78</strain>
    </source>
</reference>
<comment type="catalytic activity">
    <reaction evidence="3">
        <text>(2S,6S)-2,6-diaminopimelate = meso-2,6-diaminopimelate</text>
        <dbReference type="Rhea" id="RHEA:15393"/>
        <dbReference type="ChEBI" id="CHEBI:57609"/>
        <dbReference type="ChEBI" id="CHEBI:57791"/>
        <dbReference type="EC" id="5.1.1.7"/>
    </reaction>
</comment>
<dbReference type="GO" id="GO:0008837">
    <property type="term" value="F:diaminopimelate epimerase activity"/>
    <property type="evidence" value="ECO:0007669"/>
    <property type="project" value="UniProtKB-UniRule"/>
</dbReference>
<dbReference type="Gene3D" id="3.10.310.10">
    <property type="entry name" value="Diaminopimelate Epimerase, Chain A, domain 1"/>
    <property type="match status" value="2"/>
</dbReference>
<dbReference type="HAMAP" id="MF_00197">
    <property type="entry name" value="DAP_epimerase"/>
    <property type="match status" value="1"/>
</dbReference>
<feature type="binding site" evidence="3">
    <location>
        <begin position="198"/>
        <end position="199"/>
    </location>
    <ligand>
        <name>substrate</name>
    </ligand>
</feature>
<evidence type="ECO:0000256" key="1">
    <source>
        <dbReference type="ARBA" id="ARBA00010219"/>
    </source>
</evidence>
<dbReference type="AlphaFoldDB" id="F0P0E4"/>
<comment type="function">
    <text evidence="3">Catalyzes the stereoinversion of LL-2,6-diaminopimelate (L,L-DAP) to meso-diaminopimelate (meso-DAP), a precursor of L-lysine and an essential component of the bacterial peptidoglycan.</text>
</comment>
<feature type="binding site" evidence="3">
    <location>
        <begin position="187"/>
        <end position="188"/>
    </location>
    <ligand>
        <name>substrate</name>
    </ligand>
</feature>
<feature type="site" description="Could be important to modulate the pK values of the two catalytic cysteine residues" evidence="3">
    <location>
        <position position="187"/>
    </location>
</feature>
<dbReference type="EMBL" id="CP002455">
    <property type="protein sequence ID" value="ADX67428.1"/>
    <property type="molecule type" value="Genomic_DNA"/>
</dbReference>
<dbReference type="HOGENOM" id="CLU_053306_3_2_10"/>
<dbReference type="EC" id="5.1.1.7" evidence="3 4"/>
<feature type="binding site" evidence="3">
    <location>
        <begin position="74"/>
        <end position="75"/>
    </location>
    <ligand>
        <name>substrate</name>
    </ligand>
</feature>
<name>F0P0E4_WEEVC</name>
<gene>
    <name evidence="3" type="primary">dapF</name>
    <name evidence="5" type="ordered locus">Weevi_0713</name>
</gene>
<reference evidence="5 6" key="1">
    <citation type="journal article" date="2011" name="Stand. Genomic Sci.">
        <title>Complete genome sequence of Weeksella virosa type strain (9751).</title>
        <authorList>
            <person name="Lang E."/>
            <person name="Teshima H."/>
            <person name="Lucas S."/>
            <person name="Lapidus A."/>
            <person name="Hammon N."/>
            <person name="Deshpande S."/>
            <person name="Nolan M."/>
            <person name="Cheng J.F."/>
            <person name="Pitluck S."/>
            <person name="Liolios K."/>
            <person name="Pagani I."/>
            <person name="Mikhailova N."/>
            <person name="Ivanova N."/>
            <person name="Mavromatis K."/>
            <person name="Pati A."/>
            <person name="Tapia R."/>
            <person name="Han C."/>
            <person name="Goodwin L."/>
            <person name="Chen A."/>
            <person name="Palaniappan K."/>
            <person name="Land M."/>
            <person name="Hauser L."/>
            <person name="Chang Y.J."/>
            <person name="Jeffries C.D."/>
            <person name="Brambilla E.M."/>
            <person name="Kopitz M."/>
            <person name="Rohde M."/>
            <person name="Goker M."/>
            <person name="Tindall B.J."/>
            <person name="Detter J.C."/>
            <person name="Woyke T."/>
            <person name="Bristow J."/>
            <person name="Eisen J.A."/>
            <person name="Markowitz V."/>
            <person name="Hugenholtz P."/>
            <person name="Klenk H.P."/>
            <person name="Kyrpides N.C."/>
        </authorList>
    </citation>
    <scope>NUCLEOTIDE SEQUENCE [LARGE SCALE GENOMIC DNA]</scope>
    <source>
        <strain evidence="6">ATCC 43766 / DSM 16922 / JCM 21250 / NBRC 16016 / NCTC 11634 / CL345/78</strain>
    </source>
</reference>
<dbReference type="OrthoDB" id="9805408at2"/>
<feature type="binding site" evidence="3">
    <location>
        <position position="64"/>
    </location>
    <ligand>
        <name>substrate</name>
    </ligand>
</feature>
<keyword evidence="3" id="KW-0457">Lysine biosynthesis</keyword>
<dbReference type="STRING" id="865938.Weevi_0713"/>
<keyword evidence="3" id="KW-0028">Amino-acid biosynthesis</keyword>
<feature type="site" description="Could be important to modulate the pK values of the two catalytic cysteine residues" evidence="3">
    <location>
        <position position="137"/>
    </location>
</feature>